<dbReference type="Gene3D" id="3.40.1580.10">
    <property type="entry name" value="SMI1/KNR4-like"/>
    <property type="match status" value="1"/>
</dbReference>
<dbReference type="Pfam" id="PF14568">
    <property type="entry name" value="SUKH_6"/>
    <property type="match status" value="1"/>
</dbReference>
<name>A0A1L7LKK1_9STRE</name>
<feature type="domain" description="Knr4/Smi1-like" evidence="1">
    <location>
        <begin position="19"/>
        <end position="128"/>
    </location>
</feature>
<organism evidence="2 3">
    <name type="scientific">Streptococcus troglodytae</name>
    <dbReference type="NCBI Taxonomy" id="1111760"/>
    <lineage>
        <taxon>Bacteria</taxon>
        <taxon>Bacillati</taxon>
        <taxon>Bacillota</taxon>
        <taxon>Bacilli</taxon>
        <taxon>Lactobacillales</taxon>
        <taxon>Streptococcaceae</taxon>
        <taxon>Streptococcus</taxon>
    </lineage>
</organism>
<sequence length="134" mass="15407">MTVLSDKISLIPNLYKTQPASEEQIINAESRLGLQFSDDFKEYLKKFGSISFYGTEWMGLNTDEFCDVILTTLEARQLYDNFPNDKFIVEDLHIDDIIIISDSEGNIYQWQAGTAEKIYNSLLGYLEACIERKS</sequence>
<dbReference type="InterPro" id="IPR018958">
    <property type="entry name" value="Knr4/Smi1-like_dom"/>
</dbReference>
<dbReference type="AlphaFoldDB" id="A0A1L7LKK1"/>
<accession>A0A1L7LKK1</accession>
<keyword evidence="3" id="KW-1185">Reference proteome</keyword>
<dbReference type="InterPro" id="IPR037883">
    <property type="entry name" value="Knr4/Smi1-like_sf"/>
</dbReference>
<dbReference type="Proteomes" id="UP000217758">
    <property type="component" value="Chromosome"/>
</dbReference>
<dbReference type="SMART" id="SM00860">
    <property type="entry name" value="SMI1_KNR4"/>
    <property type="match status" value="1"/>
</dbReference>
<dbReference type="KEGG" id="strg:SRT_14380"/>
<evidence type="ECO:0000313" key="2">
    <source>
        <dbReference type="EMBL" id="BAQ24699.1"/>
    </source>
</evidence>
<evidence type="ECO:0000259" key="1">
    <source>
        <dbReference type="SMART" id="SM00860"/>
    </source>
</evidence>
<protein>
    <recommendedName>
        <fullName evidence="1">Knr4/Smi1-like domain-containing protein</fullName>
    </recommendedName>
</protein>
<dbReference type="EMBL" id="AP014612">
    <property type="protein sequence ID" value="BAQ24699.1"/>
    <property type="molecule type" value="Genomic_DNA"/>
</dbReference>
<proteinExistence type="predicted"/>
<dbReference type="RefSeq" id="WP_128833556.1">
    <property type="nucleotide sequence ID" value="NZ_AP014612.1"/>
</dbReference>
<reference evidence="2 3" key="1">
    <citation type="journal article" date="2016" name="Microbiol. Immunol.">
        <title>Complete genome sequence of Streptococcus troglodytae TKU31 isolated from the oral cavity of a chimpanzee (Pan troglodytes).</title>
        <authorList>
            <person name="Okamoto M."/>
            <person name="Naito M."/>
            <person name="Miyanohara M."/>
            <person name="Imai S."/>
            <person name="Nomura Y."/>
            <person name="Saito W."/>
            <person name="Momoi Y."/>
            <person name="Takada K."/>
            <person name="Miyabe-Nishiwaki T."/>
            <person name="Tomonaga M."/>
            <person name="Hanada N."/>
        </authorList>
    </citation>
    <scope>NUCLEOTIDE SEQUENCE [LARGE SCALE GENOMIC DNA]</scope>
    <source>
        <strain evidence="3">TKU 31</strain>
    </source>
</reference>
<dbReference type="SUPFAM" id="SSF160631">
    <property type="entry name" value="SMI1/KNR4-like"/>
    <property type="match status" value="1"/>
</dbReference>
<gene>
    <name evidence="2" type="ORF">SRT_14380</name>
</gene>
<evidence type="ECO:0000313" key="3">
    <source>
        <dbReference type="Proteomes" id="UP000217758"/>
    </source>
</evidence>